<organism evidence="1 2">
    <name type="scientific">Ixodes persulcatus</name>
    <name type="common">Taiga tick</name>
    <dbReference type="NCBI Taxonomy" id="34615"/>
    <lineage>
        <taxon>Eukaryota</taxon>
        <taxon>Metazoa</taxon>
        <taxon>Ecdysozoa</taxon>
        <taxon>Arthropoda</taxon>
        <taxon>Chelicerata</taxon>
        <taxon>Arachnida</taxon>
        <taxon>Acari</taxon>
        <taxon>Parasitiformes</taxon>
        <taxon>Ixodida</taxon>
        <taxon>Ixodoidea</taxon>
        <taxon>Ixodidae</taxon>
        <taxon>Ixodinae</taxon>
        <taxon>Ixodes</taxon>
    </lineage>
</organism>
<sequence length="260" mass="29895">TWEGWRHEVVNPGRDQTQLKRRTRYWVSSHPGPSIPAPWIPGEQHKGCAAPWWRRPSPDSRLREAGAEVVYCLTRGAPKGPNLPRARLNRRDALFPGHGKATHSQTWVGEPAWLGVLSLSTATALRFLIKSHGWSQDFLSAAWVFEQVKRWFDLMNSRHPVITINKHNLAIFTSTIEFLTIFHYFQRRLKIGNWAFLPEQPGVVLSTKSVLNLQKMLIYKHSFSFALTPRFTQDCLENLFSVVRQDNPIPIPLECKMAPK</sequence>
<name>A0AC60QPC0_IXOPE</name>
<accession>A0AC60QPC0</accession>
<reference evidence="1 2" key="1">
    <citation type="journal article" date="2020" name="Cell">
        <title>Large-Scale Comparative Analyses of Tick Genomes Elucidate Their Genetic Diversity and Vector Capacities.</title>
        <authorList>
            <consortium name="Tick Genome and Microbiome Consortium (TIGMIC)"/>
            <person name="Jia N."/>
            <person name="Wang J."/>
            <person name="Shi W."/>
            <person name="Du L."/>
            <person name="Sun Y."/>
            <person name="Zhan W."/>
            <person name="Jiang J.F."/>
            <person name="Wang Q."/>
            <person name="Zhang B."/>
            <person name="Ji P."/>
            <person name="Bell-Sakyi L."/>
            <person name="Cui X.M."/>
            <person name="Yuan T.T."/>
            <person name="Jiang B.G."/>
            <person name="Yang W.F."/>
            <person name="Lam T.T."/>
            <person name="Chang Q.C."/>
            <person name="Ding S.J."/>
            <person name="Wang X.J."/>
            <person name="Zhu J.G."/>
            <person name="Ruan X.D."/>
            <person name="Zhao L."/>
            <person name="Wei J.T."/>
            <person name="Ye R.Z."/>
            <person name="Que T.C."/>
            <person name="Du C.H."/>
            <person name="Zhou Y.H."/>
            <person name="Cheng J.X."/>
            <person name="Dai P.F."/>
            <person name="Guo W.B."/>
            <person name="Han X.H."/>
            <person name="Huang E.J."/>
            <person name="Li L.F."/>
            <person name="Wei W."/>
            <person name="Gao Y.C."/>
            <person name="Liu J.Z."/>
            <person name="Shao H.Z."/>
            <person name="Wang X."/>
            <person name="Wang C.C."/>
            <person name="Yang T.C."/>
            <person name="Huo Q.B."/>
            <person name="Li W."/>
            <person name="Chen H.Y."/>
            <person name="Chen S.E."/>
            <person name="Zhou L.G."/>
            <person name="Ni X.B."/>
            <person name="Tian J.H."/>
            <person name="Sheng Y."/>
            <person name="Liu T."/>
            <person name="Pan Y.S."/>
            <person name="Xia L.Y."/>
            <person name="Li J."/>
            <person name="Zhao F."/>
            <person name="Cao W.C."/>
        </authorList>
    </citation>
    <scope>NUCLEOTIDE SEQUENCE [LARGE SCALE GENOMIC DNA]</scope>
    <source>
        <strain evidence="1">Iper-2018</strain>
    </source>
</reference>
<feature type="non-terminal residue" evidence="1">
    <location>
        <position position="1"/>
    </location>
</feature>
<evidence type="ECO:0000313" key="2">
    <source>
        <dbReference type="Proteomes" id="UP000805193"/>
    </source>
</evidence>
<evidence type="ECO:0000313" key="1">
    <source>
        <dbReference type="EMBL" id="KAG0435581.1"/>
    </source>
</evidence>
<gene>
    <name evidence="1" type="ORF">HPB47_018403</name>
</gene>
<comment type="caution">
    <text evidence="1">The sequence shown here is derived from an EMBL/GenBank/DDBJ whole genome shotgun (WGS) entry which is preliminary data.</text>
</comment>
<protein>
    <submittedName>
        <fullName evidence="1">Uncharacterized protein</fullName>
    </submittedName>
</protein>
<dbReference type="EMBL" id="JABSTQ010007523">
    <property type="protein sequence ID" value="KAG0435581.1"/>
    <property type="molecule type" value="Genomic_DNA"/>
</dbReference>
<dbReference type="Proteomes" id="UP000805193">
    <property type="component" value="Unassembled WGS sequence"/>
</dbReference>
<keyword evidence="2" id="KW-1185">Reference proteome</keyword>
<proteinExistence type="predicted"/>